<dbReference type="SMART" id="SM00240">
    <property type="entry name" value="FHA"/>
    <property type="match status" value="1"/>
</dbReference>
<dbReference type="Pfam" id="PF00498">
    <property type="entry name" value="FHA"/>
    <property type="match status" value="1"/>
</dbReference>
<accession>A0A8S1RBG1</accession>
<evidence type="ECO:0008006" key="8">
    <source>
        <dbReference type="Google" id="ProtNLM"/>
    </source>
</evidence>
<keyword evidence="1" id="KW-0479">Metal-binding</keyword>
<dbReference type="InterPro" id="IPR011016">
    <property type="entry name" value="Znf_RING-CH"/>
</dbReference>
<gene>
    <name evidence="6" type="ORF">PSON_ATCC_30995.1.T1530010</name>
</gene>
<dbReference type="EMBL" id="CAJJDN010000153">
    <property type="protein sequence ID" value="CAD8124674.1"/>
    <property type="molecule type" value="Genomic_DNA"/>
</dbReference>
<dbReference type="Proteomes" id="UP000692954">
    <property type="component" value="Unassembled WGS sequence"/>
</dbReference>
<dbReference type="PROSITE" id="PS51292">
    <property type="entry name" value="ZF_RING_CH"/>
    <property type="match status" value="1"/>
</dbReference>
<reference evidence="6" key="1">
    <citation type="submission" date="2021-01" db="EMBL/GenBank/DDBJ databases">
        <authorList>
            <consortium name="Genoscope - CEA"/>
            <person name="William W."/>
        </authorList>
    </citation>
    <scope>NUCLEOTIDE SEQUENCE</scope>
</reference>
<dbReference type="PROSITE" id="PS50006">
    <property type="entry name" value="FHA_DOMAIN"/>
    <property type="match status" value="1"/>
</dbReference>
<proteinExistence type="predicted"/>
<name>A0A8S1RBG1_9CILI</name>
<evidence type="ECO:0000259" key="4">
    <source>
        <dbReference type="PROSITE" id="PS50006"/>
    </source>
</evidence>
<evidence type="ECO:0000313" key="6">
    <source>
        <dbReference type="EMBL" id="CAD8124674.1"/>
    </source>
</evidence>
<dbReference type="AlphaFoldDB" id="A0A8S1RBG1"/>
<organism evidence="6 7">
    <name type="scientific">Paramecium sonneborni</name>
    <dbReference type="NCBI Taxonomy" id="65129"/>
    <lineage>
        <taxon>Eukaryota</taxon>
        <taxon>Sar</taxon>
        <taxon>Alveolata</taxon>
        <taxon>Ciliophora</taxon>
        <taxon>Intramacronucleata</taxon>
        <taxon>Oligohymenophorea</taxon>
        <taxon>Peniculida</taxon>
        <taxon>Parameciidae</taxon>
        <taxon>Paramecium</taxon>
    </lineage>
</organism>
<keyword evidence="2" id="KW-0863">Zinc-finger</keyword>
<evidence type="ECO:0000259" key="5">
    <source>
        <dbReference type="PROSITE" id="PS51292"/>
    </source>
</evidence>
<keyword evidence="7" id="KW-1185">Reference proteome</keyword>
<sequence>MGELIVTITTWDKPNYELFDGESQNYRIQEYLIDEPGMFCRNGENETFFDQNMSRKDGVRILFNLRIDDGRQFVIGDKDQIEDLWIQSKNEQQIRQNDVIKLGKKVLKVLNISNENNLHLTHYQNVVIQIQNVETSFLESQNMCRICLEHTCNTSNPLLSLCRCCGSTKYVHYECVKTWLYGKMQAKQSQYCTEINAKSVRCEICQSFYPSMVYTGDNVLGLYNLDNLKYHVVLEDVENQIIMVLNFGDQTTLTVGRGHESNIKISEITISRTHLALVIRNNKLYIEDKNSKFGTLIKLQKARRIEKNETLFLQSGRSRIMIKHKEKRKRCALLCNFLE</sequence>
<protein>
    <recommendedName>
        <fullName evidence="8">FHA domain-containing protein</fullName>
    </recommendedName>
</protein>
<dbReference type="CDD" id="cd00060">
    <property type="entry name" value="FHA"/>
    <property type="match status" value="1"/>
</dbReference>
<feature type="domain" description="FHA" evidence="4">
    <location>
        <begin position="253"/>
        <end position="302"/>
    </location>
</feature>
<dbReference type="PANTHER" id="PTHR46210:SF1">
    <property type="entry name" value="FHA DOMAIN-CONTAINING PROTEIN"/>
    <property type="match status" value="1"/>
</dbReference>
<dbReference type="InterPro" id="IPR000253">
    <property type="entry name" value="FHA_dom"/>
</dbReference>
<dbReference type="Pfam" id="PF12906">
    <property type="entry name" value="RINGv"/>
    <property type="match status" value="1"/>
</dbReference>
<evidence type="ECO:0000256" key="2">
    <source>
        <dbReference type="ARBA" id="ARBA00022771"/>
    </source>
</evidence>
<evidence type="ECO:0000313" key="7">
    <source>
        <dbReference type="Proteomes" id="UP000692954"/>
    </source>
</evidence>
<feature type="domain" description="RING-CH-type" evidence="5">
    <location>
        <begin position="136"/>
        <end position="212"/>
    </location>
</feature>
<evidence type="ECO:0000256" key="3">
    <source>
        <dbReference type="ARBA" id="ARBA00022833"/>
    </source>
</evidence>
<evidence type="ECO:0000256" key="1">
    <source>
        <dbReference type="ARBA" id="ARBA00022723"/>
    </source>
</evidence>
<dbReference type="SMART" id="SM00744">
    <property type="entry name" value="RINGv"/>
    <property type="match status" value="1"/>
</dbReference>
<dbReference type="GO" id="GO:0008270">
    <property type="term" value="F:zinc ion binding"/>
    <property type="evidence" value="ECO:0007669"/>
    <property type="project" value="UniProtKB-KW"/>
</dbReference>
<comment type="caution">
    <text evidence="6">The sequence shown here is derived from an EMBL/GenBank/DDBJ whole genome shotgun (WGS) entry which is preliminary data.</text>
</comment>
<keyword evidence="3" id="KW-0862">Zinc</keyword>
<dbReference type="PANTHER" id="PTHR46210">
    <property type="entry name" value="FHA DOMAIN-CONTAINING PROTEIN"/>
    <property type="match status" value="1"/>
</dbReference>
<dbReference type="OrthoDB" id="264354at2759"/>